<dbReference type="Proteomes" id="UP000185770">
    <property type="component" value="Unassembled WGS sequence"/>
</dbReference>
<evidence type="ECO:0000313" key="1">
    <source>
        <dbReference type="EMBL" id="OKB66826.1"/>
    </source>
</evidence>
<dbReference type="InterPro" id="IPR036390">
    <property type="entry name" value="WH_DNA-bd_sf"/>
</dbReference>
<dbReference type="Gene3D" id="1.10.10.10">
    <property type="entry name" value="Winged helix-like DNA-binding domain superfamily/Winged helix DNA-binding domain"/>
    <property type="match status" value="1"/>
</dbReference>
<comment type="caution">
    <text evidence="1">The sequence shown here is derived from an EMBL/GenBank/DDBJ whole genome shotgun (WGS) entry which is preliminary data.</text>
</comment>
<organism evidence="1 2">
    <name type="scientific">Serratia marcescens</name>
    <dbReference type="NCBI Taxonomy" id="615"/>
    <lineage>
        <taxon>Bacteria</taxon>
        <taxon>Pseudomonadati</taxon>
        <taxon>Pseudomonadota</taxon>
        <taxon>Gammaproteobacteria</taxon>
        <taxon>Enterobacterales</taxon>
        <taxon>Yersiniaceae</taxon>
        <taxon>Serratia</taxon>
    </lineage>
</organism>
<dbReference type="RefSeq" id="WP_073531688.1">
    <property type="nucleotide sequence ID" value="NZ_MJAO01000008.1"/>
</dbReference>
<name>A0A1Q4P165_SERMA</name>
<dbReference type="InterPro" id="IPR036388">
    <property type="entry name" value="WH-like_DNA-bd_sf"/>
</dbReference>
<evidence type="ECO:0000313" key="2">
    <source>
        <dbReference type="Proteomes" id="UP000185770"/>
    </source>
</evidence>
<reference evidence="1 2" key="1">
    <citation type="submission" date="2016-09" db="EMBL/GenBank/DDBJ databases">
        <title>Serratia marcescens MSU-97 and epiphytic antimycotic-producing bacteria.</title>
        <authorList>
            <person name="Matilla M.A."/>
        </authorList>
    </citation>
    <scope>NUCLEOTIDE SEQUENCE [LARGE SCALE GENOMIC DNA]</scope>
    <source>
        <strain evidence="1 2">MSU-97</strain>
    </source>
</reference>
<dbReference type="EMBL" id="MJAO01000008">
    <property type="protein sequence ID" value="OKB66826.1"/>
    <property type="molecule type" value="Genomic_DNA"/>
</dbReference>
<sequence length="83" mass="9391">MPMSWLITPEAQLFAAIVRAGSISGVAQQWRLCTDEVSRRLLHWQAALPAPLFCIQQDWLLLTLEGQQLYHSLCMLPDETPGK</sequence>
<dbReference type="AlphaFoldDB" id="A0A1Q4P165"/>
<evidence type="ECO:0008006" key="3">
    <source>
        <dbReference type="Google" id="ProtNLM"/>
    </source>
</evidence>
<gene>
    <name evidence="1" type="ORF">BHU62_09285</name>
</gene>
<proteinExistence type="predicted"/>
<accession>A0A1Q4P165</accession>
<dbReference type="SUPFAM" id="SSF46785">
    <property type="entry name" value="Winged helix' DNA-binding domain"/>
    <property type="match status" value="1"/>
</dbReference>
<protein>
    <recommendedName>
        <fullName evidence="3">LysR family transcriptional regulator</fullName>
    </recommendedName>
</protein>